<comment type="caution">
    <text evidence="1">The sequence shown here is derived from an EMBL/GenBank/DDBJ whole genome shotgun (WGS) entry which is preliminary data.</text>
</comment>
<accession>A0A8S9QLI2</accession>
<reference evidence="1" key="1">
    <citation type="submission" date="2019-12" db="EMBL/GenBank/DDBJ databases">
        <title>Genome sequencing and annotation of Brassica cretica.</title>
        <authorList>
            <person name="Studholme D.J."/>
            <person name="Sarris P."/>
        </authorList>
    </citation>
    <scope>NUCLEOTIDE SEQUENCE</scope>
    <source>
        <strain evidence="1">PFS-109/04</strain>
        <tissue evidence="1">Leaf</tissue>
    </source>
</reference>
<sequence length="108" mass="12237">MATPPLVGISGTGFIDFRSGHRLEWTLLCSDGRTKAWSPLLRMSPSGWSAVPWTVLRLKSPMISVLLVSRCRFLASSDSTETERLFIDTIPKPSFKHFLRNVFRPLLF</sequence>
<organism evidence="1 2">
    <name type="scientific">Brassica cretica</name>
    <name type="common">Mustard</name>
    <dbReference type="NCBI Taxonomy" id="69181"/>
    <lineage>
        <taxon>Eukaryota</taxon>
        <taxon>Viridiplantae</taxon>
        <taxon>Streptophyta</taxon>
        <taxon>Embryophyta</taxon>
        <taxon>Tracheophyta</taxon>
        <taxon>Spermatophyta</taxon>
        <taxon>Magnoliopsida</taxon>
        <taxon>eudicotyledons</taxon>
        <taxon>Gunneridae</taxon>
        <taxon>Pentapetalae</taxon>
        <taxon>rosids</taxon>
        <taxon>malvids</taxon>
        <taxon>Brassicales</taxon>
        <taxon>Brassicaceae</taxon>
        <taxon>Brassiceae</taxon>
        <taxon>Brassica</taxon>
    </lineage>
</organism>
<dbReference type="Proteomes" id="UP000712600">
    <property type="component" value="Unassembled WGS sequence"/>
</dbReference>
<name>A0A8S9QLI2_BRACR</name>
<evidence type="ECO:0000313" key="2">
    <source>
        <dbReference type="Proteomes" id="UP000712600"/>
    </source>
</evidence>
<protein>
    <submittedName>
        <fullName evidence="1">Uncharacterized protein</fullName>
    </submittedName>
</protein>
<dbReference type="EMBL" id="QGKX02001290">
    <property type="protein sequence ID" value="KAF3542110.1"/>
    <property type="molecule type" value="Genomic_DNA"/>
</dbReference>
<evidence type="ECO:0000313" key="1">
    <source>
        <dbReference type="EMBL" id="KAF3542110.1"/>
    </source>
</evidence>
<gene>
    <name evidence="1" type="ORF">F2Q69_00024309</name>
</gene>
<dbReference type="AlphaFoldDB" id="A0A8S9QLI2"/>
<proteinExistence type="predicted"/>